<dbReference type="Gene3D" id="3.40.190.10">
    <property type="entry name" value="Periplasmic binding protein-like II"/>
    <property type="match status" value="1"/>
</dbReference>
<evidence type="ECO:0000313" key="6">
    <source>
        <dbReference type="EMBL" id="RDY28238.1"/>
    </source>
</evidence>
<proteinExistence type="inferred from homology"/>
<dbReference type="SUPFAM" id="SSF53850">
    <property type="entry name" value="Periplasmic binding protein-like II"/>
    <property type="match status" value="1"/>
</dbReference>
<dbReference type="PROSITE" id="PS01040">
    <property type="entry name" value="SBP_BACTERIAL_5"/>
    <property type="match status" value="1"/>
</dbReference>
<dbReference type="Proteomes" id="UP000215694">
    <property type="component" value="Unassembled WGS sequence"/>
</dbReference>
<dbReference type="InterPro" id="IPR039424">
    <property type="entry name" value="SBP_5"/>
</dbReference>
<evidence type="ECO:0000256" key="1">
    <source>
        <dbReference type="ARBA" id="ARBA00004193"/>
    </source>
</evidence>
<keyword evidence="4" id="KW-0732">Signal</keyword>
<protein>
    <recommendedName>
        <fullName evidence="5">Solute-binding protein family 5 domain-containing protein</fullName>
    </recommendedName>
</protein>
<comment type="similarity">
    <text evidence="2">Belongs to the bacterial solute-binding protein 5 family.</text>
</comment>
<sequence length="532" mass="59224">MYLELYTHSIKRLRGDVNLKISKKIVSIVLASIVVMTTTGCLNTNVGASSYSNGEKDIIRLAQNTDVKSFDPHQANDSSTSNATRHIFNTLIKLTPEDTFEGDLAESWEQVDDTTVKFKLKDGVKFHNGEILTSDDVKFSLERQKESSKVGHLVDMIESIEVIDDLNFIIHLNKKSSTLISSLSHIGGAILNKKSVEEIEASGKKIDENPIGTGPYKFEAWKPGDRFILIKFDDYFDGEVKNDGLEFRIIPEGSSRAIALETGEIDVLLNVDAVDYNRIRDNIDLVLNEYSPTTIEFLDMNNEKAPFDNKLVREAINYATDKASIIAVSTNGEAIKSEGIMGPTSIGYSNNVVNYDYNLKKAKSLLKQAGYDNNLEFTILASSDVRSKTAQVYQASLAEIGVKVNVEMMESGAMLEKQMNGDFQAAVRGWNPNAEPDNTFAPLYLTENKGSGGNRTFYSNEKVDSLIREGRIEQDEIKRNKIYEEIQQIITKDAAIAPIYTPLGAIGTSSKIEGLEIYPIGTHRYENISFKK</sequence>
<organism evidence="6 7">
    <name type="scientific">Romboutsia weinsteinii</name>
    <dbReference type="NCBI Taxonomy" id="2020949"/>
    <lineage>
        <taxon>Bacteria</taxon>
        <taxon>Bacillati</taxon>
        <taxon>Bacillota</taxon>
        <taxon>Clostridia</taxon>
        <taxon>Peptostreptococcales</taxon>
        <taxon>Peptostreptococcaceae</taxon>
        <taxon>Romboutsia</taxon>
    </lineage>
</organism>
<feature type="domain" description="Solute-binding protein family 5" evidence="5">
    <location>
        <begin position="100"/>
        <end position="449"/>
    </location>
</feature>
<dbReference type="PANTHER" id="PTHR30290:SF9">
    <property type="entry name" value="OLIGOPEPTIDE-BINDING PROTEIN APPA"/>
    <property type="match status" value="1"/>
</dbReference>
<accession>A0A371J6E6</accession>
<name>A0A371J6E6_9FIRM</name>
<dbReference type="InterPro" id="IPR023765">
    <property type="entry name" value="SBP_5_CS"/>
</dbReference>
<evidence type="ECO:0000259" key="5">
    <source>
        <dbReference type="Pfam" id="PF00496"/>
    </source>
</evidence>
<dbReference type="InterPro" id="IPR030678">
    <property type="entry name" value="Peptide/Ni-bd"/>
</dbReference>
<dbReference type="Gene3D" id="3.90.76.10">
    <property type="entry name" value="Dipeptide-binding Protein, Domain 1"/>
    <property type="match status" value="1"/>
</dbReference>
<reference evidence="6 7" key="1">
    <citation type="journal article" date="2017" name="Genome Announc.">
        <title>Draft Genome Sequence of Romboutsia weinsteinii sp. nov. Strain CCRI-19649(T) Isolated from Surface Water.</title>
        <authorList>
            <person name="Maheux A.F."/>
            <person name="Boudreau D.K."/>
            <person name="Berube E."/>
            <person name="Boissinot M."/>
            <person name="Cantin P."/>
            <person name="Raymond F."/>
            <person name="Corbeil J."/>
            <person name="Omar R.F."/>
            <person name="Bergeron M.G."/>
        </authorList>
    </citation>
    <scope>NUCLEOTIDE SEQUENCE [LARGE SCALE GENOMIC DNA]</scope>
    <source>
        <strain evidence="6 7">CCRI-19649</strain>
    </source>
</reference>
<dbReference type="InterPro" id="IPR000914">
    <property type="entry name" value="SBP_5_dom"/>
</dbReference>
<keyword evidence="7" id="KW-1185">Reference proteome</keyword>
<dbReference type="Gene3D" id="3.10.105.10">
    <property type="entry name" value="Dipeptide-binding Protein, Domain 3"/>
    <property type="match status" value="1"/>
</dbReference>
<dbReference type="GO" id="GO:0042597">
    <property type="term" value="C:periplasmic space"/>
    <property type="evidence" value="ECO:0007669"/>
    <property type="project" value="UniProtKB-ARBA"/>
</dbReference>
<dbReference type="EMBL" id="NOJY02000008">
    <property type="protein sequence ID" value="RDY28238.1"/>
    <property type="molecule type" value="Genomic_DNA"/>
</dbReference>
<dbReference type="AlphaFoldDB" id="A0A371J6E6"/>
<comment type="subcellular location">
    <subcellularLocation>
        <location evidence="1">Cell membrane</location>
        <topology evidence="1">Lipid-anchor</topology>
    </subcellularLocation>
</comment>
<evidence type="ECO:0000313" key="7">
    <source>
        <dbReference type="Proteomes" id="UP000215694"/>
    </source>
</evidence>
<dbReference type="GO" id="GO:1904680">
    <property type="term" value="F:peptide transmembrane transporter activity"/>
    <property type="evidence" value="ECO:0007669"/>
    <property type="project" value="TreeGrafter"/>
</dbReference>
<dbReference type="Pfam" id="PF00496">
    <property type="entry name" value="SBP_bac_5"/>
    <property type="match status" value="1"/>
</dbReference>
<evidence type="ECO:0000256" key="3">
    <source>
        <dbReference type="ARBA" id="ARBA00022448"/>
    </source>
</evidence>
<keyword evidence="3" id="KW-0813">Transport</keyword>
<dbReference type="PANTHER" id="PTHR30290">
    <property type="entry name" value="PERIPLASMIC BINDING COMPONENT OF ABC TRANSPORTER"/>
    <property type="match status" value="1"/>
</dbReference>
<gene>
    <name evidence="6" type="ORF">CHL78_006530</name>
</gene>
<evidence type="ECO:0000256" key="2">
    <source>
        <dbReference type="ARBA" id="ARBA00005695"/>
    </source>
</evidence>
<dbReference type="GO" id="GO:0015833">
    <property type="term" value="P:peptide transport"/>
    <property type="evidence" value="ECO:0007669"/>
    <property type="project" value="TreeGrafter"/>
</dbReference>
<dbReference type="PIRSF" id="PIRSF002741">
    <property type="entry name" value="MppA"/>
    <property type="match status" value="1"/>
</dbReference>
<evidence type="ECO:0000256" key="4">
    <source>
        <dbReference type="ARBA" id="ARBA00022729"/>
    </source>
</evidence>
<dbReference type="GO" id="GO:0043190">
    <property type="term" value="C:ATP-binding cassette (ABC) transporter complex"/>
    <property type="evidence" value="ECO:0007669"/>
    <property type="project" value="InterPro"/>
</dbReference>
<comment type="caution">
    <text evidence="6">The sequence shown here is derived from an EMBL/GenBank/DDBJ whole genome shotgun (WGS) entry which is preliminary data.</text>
</comment>